<keyword evidence="5" id="KW-1185">Reference proteome</keyword>
<feature type="domain" description="Nudix hydrolase" evidence="3">
    <location>
        <begin position="7"/>
        <end position="138"/>
    </location>
</feature>
<proteinExistence type="inferred from homology"/>
<dbReference type="OrthoDB" id="447842at2759"/>
<organism evidence="4 5">
    <name type="scientific">Fusarium albosuccineum</name>
    <dbReference type="NCBI Taxonomy" id="1237068"/>
    <lineage>
        <taxon>Eukaryota</taxon>
        <taxon>Fungi</taxon>
        <taxon>Dikarya</taxon>
        <taxon>Ascomycota</taxon>
        <taxon>Pezizomycotina</taxon>
        <taxon>Sordariomycetes</taxon>
        <taxon>Hypocreomycetidae</taxon>
        <taxon>Hypocreales</taxon>
        <taxon>Nectriaceae</taxon>
        <taxon>Fusarium</taxon>
        <taxon>Fusarium decemcellulare species complex</taxon>
    </lineage>
</organism>
<dbReference type="Pfam" id="PF00293">
    <property type="entry name" value="NUDIX"/>
    <property type="match status" value="1"/>
</dbReference>
<protein>
    <submittedName>
        <fullName evidence="4">ADP-ribose pyrophosphatase</fullName>
    </submittedName>
</protein>
<accession>A0A8H4KZ76</accession>
<dbReference type="CDD" id="cd04678">
    <property type="entry name" value="NUDIX_MTH2_Nudt15"/>
    <property type="match status" value="1"/>
</dbReference>
<dbReference type="PROSITE" id="PS00893">
    <property type="entry name" value="NUDIX_BOX"/>
    <property type="match status" value="1"/>
</dbReference>
<dbReference type="AlphaFoldDB" id="A0A8H4KZ76"/>
<dbReference type="GO" id="GO:0006203">
    <property type="term" value="P:dGTP catabolic process"/>
    <property type="evidence" value="ECO:0007669"/>
    <property type="project" value="TreeGrafter"/>
</dbReference>
<evidence type="ECO:0000256" key="1">
    <source>
        <dbReference type="ARBA" id="ARBA00022801"/>
    </source>
</evidence>
<keyword evidence="1 2" id="KW-0378">Hydrolase</keyword>
<name>A0A8H4KZ76_9HYPO</name>
<reference evidence="4 5" key="1">
    <citation type="submission" date="2020-01" db="EMBL/GenBank/DDBJ databases">
        <title>Identification and distribution of gene clusters putatively required for synthesis of sphingolipid metabolism inhibitors in phylogenetically diverse species of the filamentous fungus Fusarium.</title>
        <authorList>
            <person name="Kim H.-S."/>
            <person name="Busman M."/>
            <person name="Brown D.W."/>
            <person name="Divon H."/>
            <person name="Uhlig S."/>
            <person name="Proctor R.H."/>
        </authorList>
    </citation>
    <scope>NUCLEOTIDE SEQUENCE [LARGE SCALE GENOMIC DNA]</scope>
    <source>
        <strain evidence="4 5">NRRL 20459</strain>
    </source>
</reference>
<dbReference type="InterPro" id="IPR015797">
    <property type="entry name" value="NUDIX_hydrolase-like_dom_sf"/>
</dbReference>
<dbReference type="InterPro" id="IPR000086">
    <property type="entry name" value="NUDIX_hydrolase_dom"/>
</dbReference>
<gene>
    <name evidence="4" type="ORF">FALBO_14977</name>
</gene>
<dbReference type="Gene3D" id="3.90.79.10">
    <property type="entry name" value="Nucleoside Triphosphate Pyrophosphohydrolase"/>
    <property type="match status" value="1"/>
</dbReference>
<dbReference type="GO" id="GO:0005829">
    <property type="term" value="C:cytosol"/>
    <property type="evidence" value="ECO:0007669"/>
    <property type="project" value="TreeGrafter"/>
</dbReference>
<evidence type="ECO:0000313" key="4">
    <source>
        <dbReference type="EMBL" id="KAF4458289.1"/>
    </source>
</evidence>
<evidence type="ECO:0000259" key="3">
    <source>
        <dbReference type="PROSITE" id="PS51462"/>
    </source>
</evidence>
<dbReference type="Proteomes" id="UP000554235">
    <property type="component" value="Unassembled WGS sequence"/>
</dbReference>
<dbReference type="PRINTS" id="PR00502">
    <property type="entry name" value="NUDIXFAMILY"/>
</dbReference>
<dbReference type="FunFam" id="3.90.79.10:FF:000060">
    <property type="entry name" value="Nudix hydrolase 1"/>
    <property type="match status" value="1"/>
</dbReference>
<sequence length="161" mass="17554">MSSAAPHPRVGVAAIIYGPSGKIVAGKRTGSHGAGTWQLPGGHLEYGEEILVCAAREVLEETGLNVRAVKVVAVTNDVFQKEGKHYITLFVRCEMEDPDAQPQVLEPEKCAGWHWKTWEDLKQLVPSTSQGNSTEQGESLFLPLVNLFEQTANMDDLRLGA</sequence>
<dbReference type="EMBL" id="JAADYS010002514">
    <property type="protein sequence ID" value="KAF4458289.1"/>
    <property type="molecule type" value="Genomic_DNA"/>
</dbReference>
<evidence type="ECO:0000256" key="2">
    <source>
        <dbReference type="RuleBase" id="RU003476"/>
    </source>
</evidence>
<dbReference type="GO" id="GO:0035539">
    <property type="term" value="F:8-oxo-7,8-dihydrodeoxyguanosine triphosphate pyrophosphatase activity"/>
    <property type="evidence" value="ECO:0007669"/>
    <property type="project" value="TreeGrafter"/>
</dbReference>
<comment type="caution">
    <text evidence="4">The sequence shown here is derived from an EMBL/GenBank/DDBJ whole genome shotgun (WGS) entry which is preliminary data.</text>
</comment>
<evidence type="ECO:0000313" key="5">
    <source>
        <dbReference type="Proteomes" id="UP000554235"/>
    </source>
</evidence>
<dbReference type="PANTHER" id="PTHR16099:SF5">
    <property type="entry name" value="NUCLEOTIDE TRIPHOSPHATE DIPHOSPHATASE NUDT15"/>
    <property type="match status" value="1"/>
</dbReference>
<dbReference type="SUPFAM" id="SSF55811">
    <property type="entry name" value="Nudix"/>
    <property type="match status" value="1"/>
</dbReference>
<dbReference type="PANTHER" id="PTHR16099">
    <property type="entry name" value="8-OXO-DGTP DIPHOSPHATES NUDT15"/>
    <property type="match status" value="1"/>
</dbReference>
<dbReference type="InterPro" id="IPR020084">
    <property type="entry name" value="NUDIX_hydrolase_CS"/>
</dbReference>
<comment type="similarity">
    <text evidence="2">Belongs to the Nudix hydrolase family.</text>
</comment>
<dbReference type="PROSITE" id="PS51462">
    <property type="entry name" value="NUDIX"/>
    <property type="match status" value="1"/>
</dbReference>
<dbReference type="InterPro" id="IPR020476">
    <property type="entry name" value="Nudix_hydrolase"/>
</dbReference>